<dbReference type="Proteomes" id="UP001596312">
    <property type="component" value="Unassembled WGS sequence"/>
</dbReference>
<evidence type="ECO:0000313" key="1">
    <source>
        <dbReference type="EMBL" id="MFC6905930.1"/>
    </source>
</evidence>
<name>A0ABD5V3E1_9EURY</name>
<dbReference type="EMBL" id="JBHSXQ010000003">
    <property type="protein sequence ID" value="MFC6905930.1"/>
    <property type="molecule type" value="Genomic_DNA"/>
</dbReference>
<comment type="caution">
    <text evidence="1">The sequence shown here is derived from an EMBL/GenBank/DDBJ whole genome shotgun (WGS) entry which is preliminary data.</text>
</comment>
<gene>
    <name evidence="1" type="ORF">ACFQGH_12080</name>
</gene>
<dbReference type="SUPFAM" id="SSF53067">
    <property type="entry name" value="Actin-like ATPase domain"/>
    <property type="match status" value="1"/>
</dbReference>
<dbReference type="PIRSF" id="PIRSF012293">
    <property type="entry name" value="EutA"/>
    <property type="match status" value="1"/>
</dbReference>
<proteinExistence type="predicted"/>
<dbReference type="RefSeq" id="WP_340604460.1">
    <property type="nucleotide sequence ID" value="NZ_JBBMXV010000003.1"/>
</dbReference>
<organism evidence="1 2">
    <name type="scientific">Halalkalicoccus tibetensis</name>
    <dbReference type="NCBI Taxonomy" id="175632"/>
    <lineage>
        <taxon>Archaea</taxon>
        <taxon>Methanobacteriati</taxon>
        <taxon>Methanobacteriota</taxon>
        <taxon>Stenosarchaea group</taxon>
        <taxon>Halobacteria</taxon>
        <taxon>Halobacteriales</taxon>
        <taxon>Halococcaceae</taxon>
        <taxon>Halalkalicoccus</taxon>
    </lineage>
</organism>
<dbReference type="Pfam" id="PF06277">
    <property type="entry name" value="EutA"/>
    <property type="match status" value="1"/>
</dbReference>
<sequence>MSDDLVSLGVDVGTTTTQVVVSELRVTSPANGGKLEIAERTVRHRGEIRETPLSDPETVDIDAVAGIVEDELGAAGIDPIGIDTGAVIVTGETARKGNAEALVHRVASEGGEFVAAAAGPELEAILAGRGSGATTRARDRGEVVANADVGGGTTNVAVFDADGVRDTRCLDVGGRLVRFDERGAIASVSPPARELADDLGIDLEVGREPSKGALERLADAMADCVIDAITGPPFSERTRALAIGELPTEPVAVEGIAFTGGVGRLVNAVSETDPFEYGDLGPTLAAAIGRRVGGLPVVELGEDIRATVVGVGTRTTELSGRTIGVEESLLPLRDLPVAGVGDLSSVDGTGLEPRLRATIREATSRHGPVPFVLAIEDVGVLSYDRLTEMAGAIAGAWSAEVGAGTGRPVVVLVEQDCAKALGQALGRRLDDPVAVIDEVRAAEGEYLDVGRPLGGDTVPVVVKTLAF</sequence>
<protein>
    <submittedName>
        <fullName evidence="1">Ethanolamine ammonia-lyase reactivating factor EutA</fullName>
    </submittedName>
</protein>
<dbReference type="InterPro" id="IPR009377">
    <property type="entry name" value="EutA"/>
</dbReference>
<evidence type="ECO:0000313" key="2">
    <source>
        <dbReference type="Proteomes" id="UP001596312"/>
    </source>
</evidence>
<dbReference type="AlphaFoldDB" id="A0ABD5V3E1"/>
<keyword evidence="2" id="KW-1185">Reference proteome</keyword>
<reference evidence="1 2" key="1">
    <citation type="journal article" date="2019" name="Int. J. Syst. Evol. Microbiol.">
        <title>The Global Catalogue of Microorganisms (GCM) 10K type strain sequencing project: providing services to taxonomists for standard genome sequencing and annotation.</title>
        <authorList>
            <consortium name="The Broad Institute Genomics Platform"/>
            <consortium name="The Broad Institute Genome Sequencing Center for Infectious Disease"/>
            <person name="Wu L."/>
            <person name="Ma J."/>
        </authorList>
    </citation>
    <scope>NUCLEOTIDE SEQUENCE [LARGE SCALE GENOMIC DNA]</scope>
    <source>
        <strain evidence="1 2">CGMCC 1.3240</strain>
    </source>
</reference>
<dbReference type="InterPro" id="IPR043129">
    <property type="entry name" value="ATPase_NBD"/>
</dbReference>
<accession>A0ABD5V3E1</accession>